<keyword evidence="9" id="KW-1185">Reference proteome</keyword>
<dbReference type="Pfam" id="PF00067">
    <property type="entry name" value="p450"/>
    <property type="match status" value="1"/>
</dbReference>
<dbReference type="GO" id="GO:0005506">
    <property type="term" value="F:iron ion binding"/>
    <property type="evidence" value="ECO:0007669"/>
    <property type="project" value="InterPro"/>
</dbReference>
<dbReference type="Gene3D" id="1.10.630.10">
    <property type="entry name" value="Cytochrome P450"/>
    <property type="match status" value="1"/>
</dbReference>
<dbReference type="GO" id="GO:0005737">
    <property type="term" value="C:cytoplasm"/>
    <property type="evidence" value="ECO:0007669"/>
    <property type="project" value="TreeGrafter"/>
</dbReference>
<dbReference type="AlphaFoldDB" id="A0A914N262"/>
<reference evidence="10" key="1">
    <citation type="submission" date="2022-11" db="UniProtKB">
        <authorList>
            <consortium name="WormBaseParasite"/>
        </authorList>
    </citation>
    <scope>IDENTIFICATION</scope>
</reference>
<dbReference type="CDD" id="cd20617">
    <property type="entry name" value="CYP1_2-like"/>
    <property type="match status" value="1"/>
</dbReference>
<dbReference type="WBParaSite" id="Minc3s03068g32645">
    <property type="protein sequence ID" value="Minc3s03068g32645"/>
    <property type="gene ID" value="Minc3s03068g32645"/>
</dbReference>
<dbReference type="PROSITE" id="PS00086">
    <property type="entry name" value="CYTOCHROME_P450"/>
    <property type="match status" value="1"/>
</dbReference>
<proteinExistence type="inferred from homology"/>
<dbReference type="SUPFAM" id="SSF48264">
    <property type="entry name" value="Cytochrome P450"/>
    <property type="match status" value="1"/>
</dbReference>
<evidence type="ECO:0000313" key="9">
    <source>
        <dbReference type="Proteomes" id="UP000887563"/>
    </source>
</evidence>
<evidence type="ECO:0000256" key="5">
    <source>
        <dbReference type="ARBA" id="ARBA00023004"/>
    </source>
</evidence>
<dbReference type="Proteomes" id="UP000887563">
    <property type="component" value="Unplaced"/>
</dbReference>
<dbReference type="PRINTS" id="PR00385">
    <property type="entry name" value="P450"/>
</dbReference>
<dbReference type="InterPro" id="IPR050182">
    <property type="entry name" value="Cytochrome_P450_fam2"/>
</dbReference>
<sequence>MLFLFFGILLALFQLLLFYNFYWKRRHLPPGPSPLPIVGNLLELGKKPPGYDIFLKWREEYGPIYTYWVGEQPMVAFTEYSLINETIVKDGDNYTDRDFFQDFYTLARGKNGLVHMEGQAWREHRKFLMNVFRNLGVGKNLLEQKVLSEFSAMCENIDKAIGECSIGEDMEIISHLDLCVGSIINSLLFGYQFHGEKTEEFVELKKILNEYMYTIGQPSTQFLMSWWPHLIRHLPYFKEIFLEVQRKIMRTYAFFKKQIEEHENDGEYLGDERLDFVSAFMREIKLRDGKENYDMETLYAHLLDFWIAGQETTTDTLNWGIIHIIHNMNVQDKLHKELDSVIGSNSQITLADKVDLPYSNAVVNEIMRISNVLPQNLARRTVQDVNVRGHLLRKGTSIQPLISCVLYDENIFPNSRQFLPERFLNENGTLKRFDEFIPFSIGKRFCAGESLARTELFLIFVNLFNQYEISPPKYSEMPSKQQNFGLSVVPLPYKCQIIKRFDSQKE</sequence>
<dbReference type="FunFam" id="1.10.630.10:FF:000036">
    <property type="entry name" value="CYtochrome P450 family"/>
    <property type="match status" value="1"/>
</dbReference>
<evidence type="ECO:0000256" key="8">
    <source>
        <dbReference type="RuleBase" id="RU000461"/>
    </source>
</evidence>
<comment type="cofactor">
    <cofactor evidence="1 7">
        <name>heme</name>
        <dbReference type="ChEBI" id="CHEBI:30413"/>
    </cofactor>
</comment>
<dbReference type="InterPro" id="IPR036396">
    <property type="entry name" value="Cyt_P450_sf"/>
</dbReference>
<keyword evidence="4 8" id="KW-0560">Oxidoreductase</keyword>
<dbReference type="PANTHER" id="PTHR24300:SF375">
    <property type="entry name" value="CYTOCHROME P450 FAMILY"/>
    <property type="match status" value="1"/>
</dbReference>
<feature type="binding site" description="axial binding residue" evidence="7">
    <location>
        <position position="446"/>
    </location>
    <ligand>
        <name>heme</name>
        <dbReference type="ChEBI" id="CHEBI:30413"/>
    </ligand>
    <ligandPart>
        <name>Fe</name>
        <dbReference type="ChEBI" id="CHEBI:18248"/>
    </ligandPart>
</feature>
<dbReference type="GO" id="GO:0016712">
    <property type="term" value="F:oxidoreductase activity, acting on paired donors, with incorporation or reduction of molecular oxygen, reduced flavin or flavoprotein as one donor, and incorporation of one atom of oxygen"/>
    <property type="evidence" value="ECO:0007669"/>
    <property type="project" value="TreeGrafter"/>
</dbReference>
<keyword evidence="5 7" id="KW-0408">Iron</keyword>
<dbReference type="PANTHER" id="PTHR24300">
    <property type="entry name" value="CYTOCHROME P450 508A4-RELATED"/>
    <property type="match status" value="1"/>
</dbReference>
<evidence type="ECO:0000256" key="3">
    <source>
        <dbReference type="ARBA" id="ARBA00022723"/>
    </source>
</evidence>
<evidence type="ECO:0000256" key="7">
    <source>
        <dbReference type="PIRSR" id="PIRSR602401-1"/>
    </source>
</evidence>
<dbReference type="PRINTS" id="PR00463">
    <property type="entry name" value="EP450I"/>
</dbReference>
<name>A0A914N262_MELIC</name>
<dbReference type="GO" id="GO:0006805">
    <property type="term" value="P:xenobiotic metabolic process"/>
    <property type="evidence" value="ECO:0007669"/>
    <property type="project" value="TreeGrafter"/>
</dbReference>
<dbReference type="InterPro" id="IPR017972">
    <property type="entry name" value="Cyt_P450_CS"/>
</dbReference>
<evidence type="ECO:0000313" key="10">
    <source>
        <dbReference type="WBParaSite" id="Minc3s03068g32645"/>
    </source>
</evidence>
<accession>A0A914N262</accession>
<dbReference type="GO" id="GO:0006082">
    <property type="term" value="P:organic acid metabolic process"/>
    <property type="evidence" value="ECO:0007669"/>
    <property type="project" value="TreeGrafter"/>
</dbReference>
<comment type="similarity">
    <text evidence="2 8">Belongs to the cytochrome P450 family.</text>
</comment>
<keyword evidence="7 8" id="KW-0349">Heme</keyword>
<dbReference type="InterPro" id="IPR002401">
    <property type="entry name" value="Cyt_P450_E_grp-I"/>
</dbReference>
<dbReference type="GO" id="GO:0020037">
    <property type="term" value="F:heme binding"/>
    <property type="evidence" value="ECO:0007669"/>
    <property type="project" value="InterPro"/>
</dbReference>
<evidence type="ECO:0000256" key="6">
    <source>
        <dbReference type="ARBA" id="ARBA00023033"/>
    </source>
</evidence>
<evidence type="ECO:0000256" key="2">
    <source>
        <dbReference type="ARBA" id="ARBA00010617"/>
    </source>
</evidence>
<organism evidence="9 10">
    <name type="scientific">Meloidogyne incognita</name>
    <name type="common">Southern root-knot nematode worm</name>
    <name type="synonym">Oxyuris incognita</name>
    <dbReference type="NCBI Taxonomy" id="6306"/>
    <lineage>
        <taxon>Eukaryota</taxon>
        <taxon>Metazoa</taxon>
        <taxon>Ecdysozoa</taxon>
        <taxon>Nematoda</taxon>
        <taxon>Chromadorea</taxon>
        <taxon>Rhabditida</taxon>
        <taxon>Tylenchina</taxon>
        <taxon>Tylenchomorpha</taxon>
        <taxon>Tylenchoidea</taxon>
        <taxon>Meloidogynidae</taxon>
        <taxon>Meloidogyninae</taxon>
        <taxon>Meloidogyne</taxon>
        <taxon>Meloidogyne incognita group</taxon>
    </lineage>
</organism>
<protein>
    <submittedName>
        <fullName evidence="10">CYtochrome P450 family</fullName>
    </submittedName>
</protein>
<evidence type="ECO:0000256" key="4">
    <source>
        <dbReference type="ARBA" id="ARBA00023002"/>
    </source>
</evidence>
<keyword evidence="3 7" id="KW-0479">Metal-binding</keyword>
<evidence type="ECO:0000256" key="1">
    <source>
        <dbReference type="ARBA" id="ARBA00001971"/>
    </source>
</evidence>
<keyword evidence="6 8" id="KW-0503">Monooxygenase</keyword>
<dbReference type="InterPro" id="IPR001128">
    <property type="entry name" value="Cyt_P450"/>
</dbReference>